<feature type="domain" description="ATG1a/b/c MIT" evidence="3">
    <location>
        <begin position="68"/>
        <end position="187"/>
    </location>
</feature>
<feature type="compositionally biased region" description="Low complexity" evidence="2">
    <location>
        <begin position="1"/>
        <end position="12"/>
    </location>
</feature>
<sequence>MDASPPSEWHSAPSPPPPATPDERRERPQPGNANVPVLVGGIAAELAATAAALAAAAIATARGDAMATTTTSRAATLERAAAVLRDAAAERWESDHKLDALSLSLVSLNALHEALSLSRDASDAAEAAHVAATTIAAKEESEENAAETEARVVEVERLRAALDEKKKTVARLEASFAAAVSRAERAGVSVRAPGSGSDSMPDGADATYQASLRLGRAAAVEELTGNLACALDAFTRSTILLLFLLSEGTRFARTGERDSDDDQRASGGGGGAMLMFEGRERVARFTCAIAGRLSACADAADVANARARKVLGSAPDEAVAAT</sequence>
<feature type="region of interest" description="Disordered" evidence="2">
    <location>
        <begin position="1"/>
        <end position="33"/>
    </location>
</feature>
<evidence type="ECO:0000256" key="1">
    <source>
        <dbReference type="SAM" id="Coils"/>
    </source>
</evidence>
<keyword evidence="5" id="KW-1185">Reference proteome</keyword>
<dbReference type="KEGG" id="mpp:MICPUCDRAFT_58641"/>
<proteinExistence type="predicted"/>
<dbReference type="RefSeq" id="XP_003059120.1">
    <property type="nucleotide sequence ID" value="XM_003059074.1"/>
</dbReference>
<evidence type="ECO:0000313" key="5">
    <source>
        <dbReference type="Proteomes" id="UP000001876"/>
    </source>
</evidence>
<dbReference type="GeneID" id="9684575"/>
<dbReference type="AlphaFoldDB" id="C1MU23"/>
<name>C1MU23_MICPC</name>
<accession>C1MU23</accession>
<dbReference type="Pfam" id="PF24497">
    <property type="entry name" value="MIT_ATG1"/>
    <property type="match status" value="1"/>
</dbReference>
<evidence type="ECO:0000313" key="4">
    <source>
        <dbReference type="EMBL" id="EEH56252.1"/>
    </source>
</evidence>
<dbReference type="EMBL" id="GG663740">
    <property type="protein sequence ID" value="EEH56252.1"/>
    <property type="molecule type" value="Genomic_DNA"/>
</dbReference>
<reference evidence="4 5" key="1">
    <citation type="journal article" date="2009" name="Science">
        <title>Green evolution and dynamic adaptations revealed by genomes of the marine picoeukaryotes Micromonas.</title>
        <authorList>
            <person name="Worden A.Z."/>
            <person name="Lee J.H."/>
            <person name="Mock T."/>
            <person name="Rouze P."/>
            <person name="Simmons M.P."/>
            <person name="Aerts A.L."/>
            <person name="Allen A.E."/>
            <person name="Cuvelier M.L."/>
            <person name="Derelle E."/>
            <person name="Everett M.V."/>
            <person name="Foulon E."/>
            <person name="Grimwood J."/>
            <person name="Gundlach H."/>
            <person name="Henrissat B."/>
            <person name="Napoli C."/>
            <person name="McDonald S.M."/>
            <person name="Parker M.S."/>
            <person name="Rombauts S."/>
            <person name="Salamov A."/>
            <person name="Von Dassow P."/>
            <person name="Badger J.H."/>
            <person name="Coutinho P.M."/>
            <person name="Demir E."/>
            <person name="Dubchak I."/>
            <person name="Gentemann C."/>
            <person name="Eikrem W."/>
            <person name="Gready J.E."/>
            <person name="John U."/>
            <person name="Lanier W."/>
            <person name="Lindquist E.A."/>
            <person name="Lucas S."/>
            <person name="Mayer K.F."/>
            <person name="Moreau H."/>
            <person name="Not F."/>
            <person name="Otillar R."/>
            <person name="Panaud O."/>
            <person name="Pangilinan J."/>
            <person name="Paulsen I."/>
            <person name="Piegu B."/>
            <person name="Poliakov A."/>
            <person name="Robbens S."/>
            <person name="Schmutz J."/>
            <person name="Toulza E."/>
            <person name="Wyss T."/>
            <person name="Zelensky A."/>
            <person name="Zhou K."/>
            <person name="Armbrust E.V."/>
            <person name="Bhattacharya D."/>
            <person name="Goodenough U.W."/>
            <person name="Van de Peer Y."/>
            <person name="Grigoriev I.V."/>
        </authorList>
    </citation>
    <scope>NUCLEOTIDE SEQUENCE [LARGE SCALE GENOMIC DNA]</scope>
    <source>
        <strain evidence="4 5">CCMP1545</strain>
    </source>
</reference>
<dbReference type="eggNOG" id="KOG0595">
    <property type="taxonomic scope" value="Eukaryota"/>
</dbReference>
<dbReference type="Proteomes" id="UP000001876">
    <property type="component" value="Unassembled WGS sequence"/>
</dbReference>
<evidence type="ECO:0000256" key="2">
    <source>
        <dbReference type="SAM" id="MobiDB-lite"/>
    </source>
</evidence>
<organism evidence="5">
    <name type="scientific">Micromonas pusilla (strain CCMP1545)</name>
    <name type="common">Picoplanktonic green alga</name>
    <dbReference type="NCBI Taxonomy" id="564608"/>
    <lineage>
        <taxon>Eukaryota</taxon>
        <taxon>Viridiplantae</taxon>
        <taxon>Chlorophyta</taxon>
        <taxon>Mamiellophyceae</taxon>
        <taxon>Mamiellales</taxon>
        <taxon>Mamiellaceae</taxon>
        <taxon>Micromonas</taxon>
    </lineage>
</organism>
<evidence type="ECO:0000259" key="3">
    <source>
        <dbReference type="Pfam" id="PF24497"/>
    </source>
</evidence>
<keyword evidence="1" id="KW-0175">Coiled coil</keyword>
<dbReference type="STRING" id="564608.C1MU23"/>
<gene>
    <name evidence="4" type="ORF">MICPUCDRAFT_58641</name>
</gene>
<dbReference type="InterPro" id="IPR056281">
    <property type="entry name" value="MIT_ATG1a/b/c"/>
</dbReference>
<protein>
    <submittedName>
        <fullName evidence="4">Predicted protein</fullName>
    </submittedName>
</protein>
<feature type="coiled-coil region" evidence="1">
    <location>
        <begin position="138"/>
        <end position="175"/>
    </location>
</feature>